<dbReference type="AlphaFoldDB" id="A0A552WZ62"/>
<dbReference type="Proteomes" id="UP000320359">
    <property type="component" value="Unassembled WGS sequence"/>
</dbReference>
<sequence>MKNIIRWPGLIAFLVIVVGVAVVIRMFAGPLLKGGLEYGLTYANGAEVNIEQAVVRWSPFSLTLQGIEVTDPDQPELNRVQAMRAHAEFNPWDALIGRVHIHELELSGVAMGVERASPGRVRADYQRESDPIDWQQILADLNIDIPSLDEVLARSEIRTPELVTRIEQDFEQHRTQIETARENLPSRERIDGYRERMAEITETRPRTPQELVALRERLDELKSDIRADRNHVQTFVSTSEQAVQVMREDLTALREAPSRDLARIRQLLSFDQDSMSELSGVLFGPRVEQWSRYAFMAFDVIGPMLQRAEDQEQRPNRWHGRYIDFDRQSRPTFLVDRAGISIRIQDVDVMTSWQNITWQHDRIDGAPTTFEASSSATQWWNELRFDGEFALSELRGFSGHQNWRVRGVNLMEQSLLDQEGVSARLLGAVLNSEGRLGVREGRLDGSGLIRMQDVDMRLDGEARWARILSDVISQVNAFDMNLSVDGPMGQPALRLRSDLDNQLQQLLTSALRQEADAQLSSVRADLEQQVAGITSTWEPRLQQFVGLRDQAREQNGLLEELLSVDGSELSIGEQLEDRLRDSLRRRIGG</sequence>
<evidence type="ECO:0000256" key="1">
    <source>
        <dbReference type="SAM" id="Phobius"/>
    </source>
</evidence>
<accession>A0A552WZ62</accession>
<proteinExistence type="predicted"/>
<reference evidence="2 3" key="1">
    <citation type="submission" date="2019-07" db="EMBL/GenBank/DDBJ databases">
        <authorList>
            <person name="Yang M."/>
            <person name="Zhao D."/>
            <person name="Xiang H."/>
        </authorList>
    </citation>
    <scope>NUCLEOTIDE SEQUENCE [LARGE SCALE GENOMIC DNA]</scope>
    <source>
        <strain evidence="2 3">IM1326</strain>
    </source>
</reference>
<evidence type="ECO:0000313" key="3">
    <source>
        <dbReference type="Proteomes" id="UP000320359"/>
    </source>
</evidence>
<feature type="transmembrane region" description="Helical" evidence="1">
    <location>
        <begin position="7"/>
        <end position="28"/>
    </location>
</feature>
<evidence type="ECO:0000313" key="2">
    <source>
        <dbReference type="EMBL" id="TRW48112.1"/>
    </source>
</evidence>
<dbReference type="InterPro" id="IPR019934">
    <property type="entry name" value="CHP03545"/>
</dbReference>
<dbReference type="RefSeq" id="WP_143236434.1">
    <property type="nucleotide sequence ID" value="NZ_VJWL01000004.1"/>
</dbReference>
<comment type="caution">
    <text evidence="2">The sequence shown here is derived from an EMBL/GenBank/DDBJ whole genome shotgun (WGS) entry which is preliminary data.</text>
</comment>
<keyword evidence="1" id="KW-1133">Transmembrane helix</keyword>
<name>A0A552WZ62_9GAMM</name>
<keyword evidence="1" id="KW-0812">Transmembrane</keyword>
<dbReference type="OrthoDB" id="5752177at2"/>
<dbReference type="NCBIfam" id="TIGR03545">
    <property type="entry name" value="TIGR03545 family protein"/>
    <property type="match status" value="1"/>
</dbReference>
<dbReference type="EMBL" id="VJWL01000004">
    <property type="protein sequence ID" value="TRW48112.1"/>
    <property type="molecule type" value="Genomic_DNA"/>
</dbReference>
<keyword evidence="1" id="KW-0472">Membrane</keyword>
<gene>
    <name evidence="2" type="ORF">FM042_10675</name>
</gene>
<organism evidence="2 3">
    <name type="scientific">Aliidiomarina halalkaliphila</name>
    <dbReference type="NCBI Taxonomy" id="2593535"/>
    <lineage>
        <taxon>Bacteria</taxon>
        <taxon>Pseudomonadati</taxon>
        <taxon>Pseudomonadota</taxon>
        <taxon>Gammaproteobacteria</taxon>
        <taxon>Alteromonadales</taxon>
        <taxon>Idiomarinaceae</taxon>
        <taxon>Aliidiomarina</taxon>
    </lineage>
</organism>
<protein>
    <submittedName>
        <fullName evidence="2">TIGR03545 family protein</fullName>
    </submittedName>
</protein>
<keyword evidence="3" id="KW-1185">Reference proteome</keyword>